<sequence>MNIMEVLNDAIKPFLDGEKPPLNVGEVMNLWFYLTATDQTMRGEKVSFNIVEDLELKEKLKEVINDVHGPIFAELTEFLKAEGVPLPEALPDKPIGDFRNIPEGSKLSDEEIASLLSFNIVLGINYACRGMTEAVRPDVAAMFAKFQMKKFTYAITLKDLLMRKGWLKAPPYFKP</sequence>
<dbReference type="Proteomes" id="UP000616779">
    <property type="component" value="Unassembled WGS sequence"/>
</dbReference>
<dbReference type="InterPro" id="IPR012347">
    <property type="entry name" value="Ferritin-like"/>
</dbReference>
<dbReference type="Pfam" id="PF11553">
    <property type="entry name" value="DUF3231"/>
    <property type="match status" value="1"/>
</dbReference>
<dbReference type="Gene3D" id="1.20.1260.10">
    <property type="match status" value="1"/>
</dbReference>
<name>A0ABX1XN31_9BACL</name>
<dbReference type="InterPro" id="IPR021617">
    <property type="entry name" value="DUF3231"/>
</dbReference>
<dbReference type="RefSeq" id="WP_171639963.1">
    <property type="nucleotide sequence ID" value="NZ_WHOA01000004.1"/>
</dbReference>
<evidence type="ECO:0000313" key="2">
    <source>
        <dbReference type="Proteomes" id="UP000616779"/>
    </source>
</evidence>
<comment type="caution">
    <text evidence="1">The sequence shown here is derived from an EMBL/GenBank/DDBJ whole genome shotgun (WGS) entry which is preliminary data.</text>
</comment>
<protein>
    <submittedName>
        <fullName evidence="1">DUF3231 family protein</fullName>
    </submittedName>
</protein>
<reference evidence="1 2" key="1">
    <citation type="submission" date="2019-10" db="EMBL/GenBank/DDBJ databases">
        <title>Description of Paenibacillus terrestris sp. nov.</title>
        <authorList>
            <person name="Carlier A."/>
            <person name="Qi S."/>
        </authorList>
    </citation>
    <scope>NUCLEOTIDE SEQUENCE [LARGE SCALE GENOMIC DNA]</scope>
    <source>
        <strain evidence="1 2">LMG 31458</strain>
    </source>
</reference>
<gene>
    <name evidence="1" type="ORF">GC098_00545</name>
</gene>
<keyword evidence="2" id="KW-1185">Reference proteome</keyword>
<proteinExistence type="predicted"/>
<evidence type="ECO:0000313" key="1">
    <source>
        <dbReference type="EMBL" id="NOU69937.1"/>
    </source>
</evidence>
<organism evidence="1 2">
    <name type="scientific">Paenibacillus phytorum</name>
    <dbReference type="NCBI Taxonomy" id="2654977"/>
    <lineage>
        <taxon>Bacteria</taxon>
        <taxon>Bacillati</taxon>
        <taxon>Bacillota</taxon>
        <taxon>Bacilli</taxon>
        <taxon>Bacillales</taxon>
        <taxon>Paenibacillaceae</taxon>
        <taxon>Paenibacillus</taxon>
    </lineage>
</organism>
<dbReference type="EMBL" id="WHOA01000004">
    <property type="protein sequence ID" value="NOU69937.1"/>
    <property type="molecule type" value="Genomic_DNA"/>
</dbReference>
<accession>A0ABX1XN31</accession>